<sequence length="170" mass="19122">MFLISFLSVSVPASGSRVSIQLQIRYRRRNGQTVLRVITSDRDVTDDSVTLLLSSAALSSLSLAIIQLNSSQASAALAVRGRFLDARMEGELQRKLIERAIEHNRSAEDEQTYQQWVKTMEPIYSNIHNFTRRKSVISDSQSLTDAGAALLYTMKHSNRKSISLKNKHKL</sequence>
<feature type="signal peptide" evidence="1">
    <location>
        <begin position="1"/>
        <end position="15"/>
    </location>
</feature>
<accession>E6ZGU5</accession>
<name>E6ZGU5_DICLA</name>
<dbReference type="EMBL" id="FQ310507">
    <property type="protein sequence ID" value="CBN81279.1"/>
    <property type="molecule type" value="Genomic_DNA"/>
</dbReference>
<evidence type="ECO:0000256" key="1">
    <source>
        <dbReference type="SAM" id="SignalP"/>
    </source>
</evidence>
<dbReference type="AlphaFoldDB" id="E6ZGU5"/>
<keyword evidence="1" id="KW-0732">Signal</keyword>
<feature type="chain" id="PRO_5013265956" evidence="1">
    <location>
        <begin position="16"/>
        <end position="170"/>
    </location>
</feature>
<gene>
    <name evidence="2" type="ORF">DLA_Ib01210</name>
</gene>
<protein>
    <submittedName>
        <fullName evidence="2">Uncharacterized protein</fullName>
    </submittedName>
</protein>
<reference evidence="2" key="2">
    <citation type="journal article" date="2011" name="Genomics">
        <title>Directed sequencing and annotation of three Dicentrarchus labrax L. chromosomes by applying Sanger- and pyrosequencing technologies on pooled DNA of comparatively mapped BAC clones.</title>
        <authorList>
            <person name="Kuhl H."/>
            <person name="Tine M."/>
            <person name="Beck A."/>
            <person name="Timmermann B."/>
            <person name="Kodira C."/>
            <person name="Reinhardt R."/>
        </authorList>
    </citation>
    <scope>NUCLEOTIDE SEQUENCE</scope>
</reference>
<reference evidence="2" key="3">
    <citation type="journal article" date="2011" name="Mar. Genomics">
        <title>Comparative analysis of intronless genes in teleost fish genomes: Insights into their evolution and molecular function.</title>
        <authorList>
            <person name="Tine M."/>
            <person name="Kuhl H."/>
            <person name="Beck A."/>
            <person name="Bargelloni L."/>
            <person name="Reinhardt R."/>
        </authorList>
    </citation>
    <scope>NUCLEOTIDE SEQUENCE</scope>
</reference>
<evidence type="ECO:0000313" key="2">
    <source>
        <dbReference type="EMBL" id="CBN81279.1"/>
    </source>
</evidence>
<organism evidence="2">
    <name type="scientific">Dicentrarchus labrax</name>
    <name type="common">European seabass</name>
    <name type="synonym">Morone labrax</name>
    <dbReference type="NCBI Taxonomy" id="13489"/>
    <lineage>
        <taxon>Eukaryota</taxon>
        <taxon>Metazoa</taxon>
        <taxon>Chordata</taxon>
        <taxon>Craniata</taxon>
        <taxon>Vertebrata</taxon>
        <taxon>Euteleostomi</taxon>
        <taxon>Actinopterygii</taxon>
        <taxon>Neopterygii</taxon>
        <taxon>Teleostei</taxon>
        <taxon>Neoteleostei</taxon>
        <taxon>Acanthomorphata</taxon>
        <taxon>Eupercaria</taxon>
        <taxon>Moronidae</taxon>
        <taxon>Dicentrarchus</taxon>
    </lineage>
</organism>
<reference evidence="2" key="1">
    <citation type="journal article" date="2011" name="Comp. Biochem. Physiol. Part D Genomics Proteomics">
        <title>Analysis of single nucleotide polymorphisms in three chromosomes of European sea bass Dicentrarchus labrax.</title>
        <authorList>
            <person name="Kuhl H."/>
            <person name="Tine M."/>
            <person name="Hecht J."/>
            <person name="Knaust F."/>
            <person name="Reinhardt R."/>
        </authorList>
    </citation>
    <scope>NUCLEOTIDE SEQUENCE</scope>
</reference>
<proteinExistence type="predicted"/>